<keyword evidence="7" id="KW-1185">Reference proteome</keyword>
<protein>
    <recommendedName>
        <fullName evidence="1">diguanylate cyclase</fullName>
        <ecNumber evidence="1">2.7.7.65</ecNumber>
    </recommendedName>
</protein>
<dbReference type="InterPro" id="IPR050469">
    <property type="entry name" value="Diguanylate_Cyclase"/>
</dbReference>
<dbReference type="GO" id="GO:0000160">
    <property type="term" value="P:phosphorelay signal transduction system"/>
    <property type="evidence" value="ECO:0007669"/>
    <property type="project" value="InterPro"/>
</dbReference>
<dbReference type="CDD" id="cd19920">
    <property type="entry name" value="REC_PA4781-like"/>
    <property type="match status" value="1"/>
</dbReference>
<evidence type="ECO:0000256" key="3">
    <source>
        <dbReference type="PROSITE-ProRule" id="PRU00169"/>
    </source>
</evidence>
<dbReference type="GO" id="GO:0043709">
    <property type="term" value="P:cell adhesion involved in single-species biofilm formation"/>
    <property type="evidence" value="ECO:0007669"/>
    <property type="project" value="TreeGrafter"/>
</dbReference>
<organism evidence="6 7">
    <name type="scientific">Methylocystis heyeri</name>
    <dbReference type="NCBI Taxonomy" id="391905"/>
    <lineage>
        <taxon>Bacteria</taxon>
        <taxon>Pseudomonadati</taxon>
        <taxon>Pseudomonadota</taxon>
        <taxon>Alphaproteobacteria</taxon>
        <taxon>Hyphomicrobiales</taxon>
        <taxon>Methylocystaceae</taxon>
        <taxon>Methylocystis</taxon>
    </lineage>
</organism>
<proteinExistence type="predicted"/>
<dbReference type="PANTHER" id="PTHR45138:SF9">
    <property type="entry name" value="DIGUANYLATE CYCLASE DGCM-RELATED"/>
    <property type="match status" value="1"/>
</dbReference>
<evidence type="ECO:0000256" key="1">
    <source>
        <dbReference type="ARBA" id="ARBA00012528"/>
    </source>
</evidence>
<dbReference type="CDD" id="cd01949">
    <property type="entry name" value="GGDEF"/>
    <property type="match status" value="1"/>
</dbReference>
<accession>A0A6B8KCA9</accession>
<dbReference type="SUPFAM" id="SSF55073">
    <property type="entry name" value="Nucleotide cyclase"/>
    <property type="match status" value="1"/>
</dbReference>
<dbReference type="GO" id="GO:0005886">
    <property type="term" value="C:plasma membrane"/>
    <property type="evidence" value="ECO:0007669"/>
    <property type="project" value="TreeGrafter"/>
</dbReference>
<dbReference type="AlphaFoldDB" id="A0A6B8KCA9"/>
<keyword evidence="3" id="KW-0597">Phosphoprotein</keyword>
<dbReference type="PROSITE" id="PS50110">
    <property type="entry name" value="RESPONSE_REGULATORY"/>
    <property type="match status" value="1"/>
</dbReference>
<dbReference type="InterPro" id="IPR029787">
    <property type="entry name" value="Nucleotide_cyclase"/>
</dbReference>
<comment type="catalytic activity">
    <reaction evidence="2">
        <text>2 GTP = 3',3'-c-di-GMP + 2 diphosphate</text>
        <dbReference type="Rhea" id="RHEA:24898"/>
        <dbReference type="ChEBI" id="CHEBI:33019"/>
        <dbReference type="ChEBI" id="CHEBI:37565"/>
        <dbReference type="ChEBI" id="CHEBI:58805"/>
        <dbReference type="EC" id="2.7.7.65"/>
    </reaction>
</comment>
<dbReference type="SMART" id="SM00267">
    <property type="entry name" value="GGDEF"/>
    <property type="match status" value="1"/>
</dbReference>
<gene>
    <name evidence="6" type="ORF">H2LOC_006195</name>
</gene>
<dbReference type="Pfam" id="PF00990">
    <property type="entry name" value="GGDEF"/>
    <property type="match status" value="1"/>
</dbReference>
<dbReference type="Gene3D" id="3.30.70.270">
    <property type="match status" value="1"/>
</dbReference>
<dbReference type="Gene3D" id="3.40.50.2300">
    <property type="match status" value="1"/>
</dbReference>
<dbReference type="InterPro" id="IPR011006">
    <property type="entry name" value="CheY-like_superfamily"/>
</dbReference>
<evidence type="ECO:0000259" key="5">
    <source>
        <dbReference type="PROSITE" id="PS50887"/>
    </source>
</evidence>
<dbReference type="GO" id="GO:0052621">
    <property type="term" value="F:diguanylate cyclase activity"/>
    <property type="evidence" value="ECO:0007669"/>
    <property type="project" value="UniProtKB-EC"/>
</dbReference>
<dbReference type="OrthoDB" id="9812260at2"/>
<feature type="modified residue" description="4-aspartylphosphate" evidence="3">
    <location>
        <position position="60"/>
    </location>
</feature>
<dbReference type="InterPro" id="IPR000160">
    <property type="entry name" value="GGDEF_dom"/>
</dbReference>
<dbReference type="FunFam" id="3.30.70.270:FF:000001">
    <property type="entry name" value="Diguanylate cyclase domain protein"/>
    <property type="match status" value="1"/>
</dbReference>
<dbReference type="EC" id="2.7.7.65" evidence="1"/>
<dbReference type="Proteomes" id="UP000309061">
    <property type="component" value="Chromosome"/>
</dbReference>
<dbReference type="InterPro" id="IPR001789">
    <property type="entry name" value="Sig_transdc_resp-reg_receiver"/>
</dbReference>
<dbReference type="RefSeq" id="WP_136495602.1">
    <property type="nucleotide sequence ID" value="NZ_CP046052.1"/>
</dbReference>
<dbReference type="Pfam" id="PF00072">
    <property type="entry name" value="Response_reg"/>
    <property type="match status" value="1"/>
</dbReference>
<dbReference type="PROSITE" id="PS50887">
    <property type="entry name" value="GGDEF"/>
    <property type="match status" value="1"/>
</dbReference>
<dbReference type="InterPro" id="IPR043128">
    <property type="entry name" value="Rev_trsase/Diguanyl_cyclase"/>
</dbReference>
<dbReference type="SUPFAM" id="SSF52172">
    <property type="entry name" value="CheY-like"/>
    <property type="match status" value="1"/>
</dbReference>
<dbReference type="PANTHER" id="PTHR45138">
    <property type="entry name" value="REGULATORY COMPONENTS OF SENSORY TRANSDUCTION SYSTEM"/>
    <property type="match status" value="1"/>
</dbReference>
<evidence type="ECO:0000313" key="7">
    <source>
        <dbReference type="Proteomes" id="UP000309061"/>
    </source>
</evidence>
<dbReference type="SMART" id="SM00448">
    <property type="entry name" value="REC"/>
    <property type="match status" value="1"/>
</dbReference>
<sequence>MNAPPFPTKTPRILIVDDQPINIQLMYDAIRELGEVFFATSGEQALAFCAKTPPDLVLLDVEMPGMDGYEVCRRLKEVPELAQIPVIFVTARGGVEDEVRALEAGGVDFITKPVNLAVARARVKTHLALKAQSDFLRNLASMDGLTGIANRRQFDRLMPLEWRYCQRHNFSLGVLMIDVDHFKLYNDRLGHQSGDACLQSVAATITKHLRRPHDLAARYGGEEFICLMPETDSDGAEARAEEIRAAVERLGLPHPASETAPVVTVSVGAASASPGEDVSCTDLTLRADQALYAAKAAGRNQVCLAERNRLE</sequence>
<dbReference type="NCBIfam" id="TIGR00254">
    <property type="entry name" value="GGDEF"/>
    <property type="match status" value="1"/>
</dbReference>
<dbReference type="GO" id="GO:1902201">
    <property type="term" value="P:negative regulation of bacterial-type flagellum-dependent cell motility"/>
    <property type="evidence" value="ECO:0007669"/>
    <property type="project" value="TreeGrafter"/>
</dbReference>
<dbReference type="KEGG" id="mhey:H2LOC_006195"/>
<evidence type="ECO:0000259" key="4">
    <source>
        <dbReference type="PROSITE" id="PS50110"/>
    </source>
</evidence>
<feature type="domain" description="Response regulatory" evidence="4">
    <location>
        <begin position="12"/>
        <end position="127"/>
    </location>
</feature>
<evidence type="ECO:0000313" key="6">
    <source>
        <dbReference type="EMBL" id="QGM45319.1"/>
    </source>
</evidence>
<name>A0A6B8KCA9_9HYPH</name>
<dbReference type="EMBL" id="CP046052">
    <property type="protein sequence ID" value="QGM45319.1"/>
    <property type="molecule type" value="Genomic_DNA"/>
</dbReference>
<feature type="domain" description="GGDEF" evidence="5">
    <location>
        <begin position="170"/>
        <end position="307"/>
    </location>
</feature>
<reference evidence="6 7" key="1">
    <citation type="submission" date="2019-11" db="EMBL/GenBank/DDBJ databases">
        <title>The genome sequence of Methylocystis heyeri.</title>
        <authorList>
            <person name="Oshkin I.Y."/>
            <person name="Miroshnikov K."/>
            <person name="Dedysh S.N."/>
        </authorList>
    </citation>
    <scope>NUCLEOTIDE SEQUENCE [LARGE SCALE GENOMIC DNA]</scope>
    <source>
        <strain evidence="6 7">H2</strain>
    </source>
</reference>
<evidence type="ECO:0000256" key="2">
    <source>
        <dbReference type="ARBA" id="ARBA00034247"/>
    </source>
</evidence>